<keyword evidence="1" id="KW-1133">Transmembrane helix</keyword>
<feature type="transmembrane region" description="Helical" evidence="1">
    <location>
        <begin position="56"/>
        <end position="81"/>
    </location>
</feature>
<keyword evidence="3" id="KW-1185">Reference proteome</keyword>
<dbReference type="RefSeq" id="WP_036943981.1">
    <property type="nucleotide sequence ID" value="NZ_JQKC01000024.1"/>
</dbReference>
<protein>
    <submittedName>
        <fullName evidence="2">Uncharacterized protein</fullName>
    </submittedName>
</protein>
<keyword evidence="1" id="KW-0472">Membrane</keyword>
<gene>
    <name evidence="2" type="ORF">Bccel_0556</name>
</gene>
<evidence type="ECO:0000313" key="2">
    <source>
        <dbReference type="EMBL" id="KNY25296.1"/>
    </source>
</evidence>
<organism evidence="2 3">
    <name type="scientific">Pseudobacteroides cellulosolvens ATCC 35603 = DSM 2933</name>
    <dbReference type="NCBI Taxonomy" id="398512"/>
    <lineage>
        <taxon>Bacteria</taxon>
        <taxon>Bacillati</taxon>
        <taxon>Bacillota</taxon>
        <taxon>Clostridia</taxon>
        <taxon>Eubacteriales</taxon>
        <taxon>Oscillospiraceae</taxon>
        <taxon>Pseudobacteroides</taxon>
    </lineage>
</organism>
<dbReference type="OrthoDB" id="1739702at2"/>
<dbReference type="EMBL" id="LGTC01000001">
    <property type="protein sequence ID" value="KNY25296.1"/>
    <property type="molecule type" value="Genomic_DNA"/>
</dbReference>
<accession>A0A0L6JHI2</accession>
<feature type="transmembrane region" description="Helical" evidence="1">
    <location>
        <begin position="25"/>
        <end position="44"/>
    </location>
</feature>
<evidence type="ECO:0000313" key="3">
    <source>
        <dbReference type="Proteomes" id="UP000036923"/>
    </source>
</evidence>
<proteinExistence type="predicted"/>
<dbReference type="STRING" id="398512.Bccel_0556"/>
<dbReference type="Proteomes" id="UP000036923">
    <property type="component" value="Unassembled WGS sequence"/>
</dbReference>
<evidence type="ECO:0000256" key="1">
    <source>
        <dbReference type="SAM" id="Phobius"/>
    </source>
</evidence>
<sequence length="95" mass="10708">MPYILSIFLIALVSCCIVNLLKQHYIIQLAGISFLITYLVLRLYSLSRSDVTLNEFLNCSIPAMTGVAACLTGMVLGFWVFPPIRRKINRVLTKN</sequence>
<reference evidence="3" key="1">
    <citation type="submission" date="2015-07" db="EMBL/GenBank/DDBJ databases">
        <title>Near-Complete Genome Sequence of the Cellulolytic Bacterium Bacteroides (Pseudobacteroides) cellulosolvens ATCC 35603.</title>
        <authorList>
            <person name="Dassa B."/>
            <person name="Utturkar S.M."/>
            <person name="Klingeman D.M."/>
            <person name="Hurt R.A."/>
            <person name="Keller M."/>
            <person name="Xu J."/>
            <person name="Reddy Y.H.K."/>
            <person name="Borovok I."/>
            <person name="Grinberg I.R."/>
            <person name="Lamed R."/>
            <person name="Zhivin O."/>
            <person name="Bayer E.A."/>
            <person name="Brown S.D."/>
        </authorList>
    </citation>
    <scope>NUCLEOTIDE SEQUENCE [LARGE SCALE GENOMIC DNA]</scope>
    <source>
        <strain evidence="3">DSM 2933</strain>
    </source>
</reference>
<comment type="caution">
    <text evidence="2">The sequence shown here is derived from an EMBL/GenBank/DDBJ whole genome shotgun (WGS) entry which is preliminary data.</text>
</comment>
<keyword evidence="1" id="KW-0812">Transmembrane</keyword>
<dbReference type="AlphaFoldDB" id="A0A0L6JHI2"/>
<name>A0A0L6JHI2_9FIRM</name>